<evidence type="ECO:0000313" key="13">
    <source>
        <dbReference type="Proteomes" id="UP001567350"/>
    </source>
</evidence>
<dbReference type="SMART" id="SM00388">
    <property type="entry name" value="HisKA"/>
    <property type="match status" value="1"/>
</dbReference>
<dbReference type="Gene3D" id="3.30.565.10">
    <property type="entry name" value="Histidine kinase-like ATPase, C-terminal domain"/>
    <property type="match status" value="1"/>
</dbReference>
<feature type="transmembrane region" description="Helical" evidence="10">
    <location>
        <begin position="51"/>
        <end position="73"/>
    </location>
</feature>
<keyword evidence="9 10" id="KW-0472">Membrane</keyword>
<evidence type="ECO:0000256" key="9">
    <source>
        <dbReference type="ARBA" id="ARBA00023136"/>
    </source>
</evidence>
<comment type="caution">
    <text evidence="12">The sequence shown here is derived from an EMBL/GenBank/DDBJ whole genome shotgun (WGS) entry which is preliminary data.</text>
</comment>
<evidence type="ECO:0000313" key="12">
    <source>
        <dbReference type="EMBL" id="MEZ2738518.1"/>
    </source>
</evidence>
<dbReference type="Pfam" id="PF00512">
    <property type="entry name" value="HisKA"/>
    <property type="match status" value="1"/>
</dbReference>
<evidence type="ECO:0000256" key="4">
    <source>
        <dbReference type="ARBA" id="ARBA00022553"/>
    </source>
</evidence>
<evidence type="ECO:0000256" key="6">
    <source>
        <dbReference type="ARBA" id="ARBA00022692"/>
    </source>
</evidence>
<dbReference type="CDD" id="cd00082">
    <property type="entry name" value="HisKA"/>
    <property type="match status" value="1"/>
</dbReference>
<evidence type="ECO:0000256" key="2">
    <source>
        <dbReference type="ARBA" id="ARBA00004370"/>
    </source>
</evidence>
<dbReference type="SUPFAM" id="SSF47384">
    <property type="entry name" value="Homodimeric domain of signal transducing histidine kinase"/>
    <property type="match status" value="1"/>
</dbReference>
<dbReference type="SUPFAM" id="SSF55874">
    <property type="entry name" value="ATPase domain of HSP90 chaperone/DNA topoisomerase II/histidine kinase"/>
    <property type="match status" value="1"/>
</dbReference>
<evidence type="ECO:0000256" key="3">
    <source>
        <dbReference type="ARBA" id="ARBA00012438"/>
    </source>
</evidence>
<evidence type="ECO:0000256" key="7">
    <source>
        <dbReference type="ARBA" id="ARBA00022777"/>
    </source>
</evidence>
<dbReference type="PROSITE" id="PS50109">
    <property type="entry name" value="HIS_KIN"/>
    <property type="match status" value="1"/>
</dbReference>
<name>A0ABV4I9H7_9BURK</name>
<dbReference type="InterPro" id="IPR003661">
    <property type="entry name" value="HisK_dim/P_dom"/>
</dbReference>
<dbReference type="EMBL" id="JBGJLR010000002">
    <property type="protein sequence ID" value="MEZ2738518.1"/>
    <property type="molecule type" value="Genomic_DNA"/>
</dbReference>
<evidence type="ECO:0000256" key="5">
    <source>
        <dbReference type="ARBA" id="ARBA00022679"/>
    </source>
</evidence>
<keyword evidence="5" id="KW-0808">Transferase</keyword>
<evidence type="ECO:0000256" key="8">
    <source>
        <dbReference type="ARBA" id="ARBA00022989"/>
    </source>
</evidence>
<dbReference type="Proteomes" id="UP001567350">
    <property type="component" value="Unassembled WGS sequence"/>
</dbReference>
<comment type="catalytic activity">
    <reaction evidence="1">
        <text>ATP + protein L-histidine = ADP + protein N-phospho-L-histidine.</text>
        <dbReference type="EC" id="2.7.13.3"/>
    </reaction>
</comment>
<dbReference type="InterPro" id="IPR003594">
    <property type="entry name" value="HATPase_dom"/>
</dbReference>
<feature type="domain" description="Histidine kinase" evidence="11">
    <location>
        <begin position="135"/>
        <end position="357"/>
    </location>
</feature>
<gene>
    <name evidence="12" type="ORF">ACBP88_03415</name>
</gene>
<comment type="subcellular location">
    <subcellularLocation>
        <location evidence="2">Membrane</location>
    </subcellularLocation>
</comment>
<accession>A0ABV4I9H7</accession>
<dbReference type="RefSeq" id="WP_370890661.1">
    <property type="nucleotide sequence ID" value="NZ_JBGJLR010000002.1"/>
</dbReference>
<dbReference type="InterPro" id="IPR050428">
    <property type="entry name" value="TCS_sensor_his_kinase"/>
</dbReference>
<dbReference type="Gene3D" id="1.10.287.130">
    <property type="match status" value="1"/>
</dbReference>
<evidence type="ECO:0000259" key="11">
    <source>
        <dbReference type="PROSITE" id="PS50109"/>
    </source>
</evidence>
<dbReference type="PANTHER" id="PTHR45436:SF5">
    <property type="entry name" value="SENSOR HISTIDINE KINASE TRCS"/>
    <property type="match status" value="1"/>
</dbReference>
<keyword evidence="13" id="KW-1185">Reference proteome</keyword>
<sequence length="357" mass="38616">MHLLVRKRLVALLLPMLLPVLGLLVAAVWLGYSVAAQIAAYPGQPPHWGDVLVAALPALVMLLLLAAMAHLAARNALAPWITLAQSVQARSPKDLGQIAIAPEDPMEVRTMAEALNRLFARAHAERNAQQRFIADAAHQLRTPLAALQSQVEAWALMAHAAPEKTIHLPAQQVDQLRQASRRTTQLANQLLALSRVDSRLGQGEAAQRVDLKSLCETLLESFLDSALEKGLDLGLEAESAHVSGHEWLLRELISNLLDNAIKYTPAGGQVTLRCGKHVGDERQVRAYVEVEDDGPGVPVGEYTRLTQRFYRVPGAQAEGTGLGLAIAEEIAQEHGAALYFGKGANEAGMKVQLLFGE</sequence>
<dbReference type="InterPro" id="IPR036890">
    <property type="entry name" value="HATPase_C_sf"/>
</dbReference>
<keyword evidence="4" id="KW-0597">Phosphoprotein</keyword>
<dbReference type="InterPro" id="IPR004358">
    <property type="entry name" value="Sig_transdc_His_kin-like_C"/>
</dbReference>
<dbReference type="InterPro" id="IPR036097">
    <property type="entry name" value="HisK_dim/P_sf"/>
</dbReference>
<reference evidence="12 13" key="1">
    <citation type="submission" date="2024-08" db="EMBL/GenBank/DDBJ databases">
        <authorList>
            <person name="Feng Z."/>
            <person name="Ronholm J."/>
        </authorList>
    </citation>
    <scope>NUCLEOTIDE SEQUENCE [LARGE SCALE GENOMIC DNA]</scope>
    <source>
        <strain evidence="12 13">4-AB0-8</strain>
    </source>
</reference>
<dbReference type="InterPro" id="IPR005467">
    <property type="entry name" value="His_kinase_dom"/>
</dbReference>
<dbReference type="EC" id="2.7.13.3" evidence="3"/>
<keyword evidence="12" id="KW-0547">Nucleotide-binding</keyword>
<keyword evidence="6 10" id="KW-0812">Transmembrane</keyword>
<keyword evidence="8 10" id="KW-1133">Transmembrane helix</keyword>
<dbReference type="GO" id="GO:0005524">
    <property type="term" value="F:ATP binding"/>
    <property type="evidence" value="ECO:0007669"/>
    <property type="project" value="UniProtKB-KW"/>
</dbReference>
<dbReference type="SMART" id="SM00387">
    <property type="entry name" value="HATPase_c"/>
    <property type="match status" value="1"/>
</dbReference>
<evidence type="ECO:0000256" key="1">
    <source>
        <dbReference type="ARBA" id="ARBA00000085"/>
    </source>
</evidence>
<keyword evidence="7" id="KW-0418">Kinase</keyword>
<dbReference type="Pfam" id="PF02518">
    <property type="entry name" value="HATPase_c"/>
    <property type="match status" value="1"/>
</dbReference>
<proteinExistence type="predicted"/>
<protein>
    <recommendedName>
        <fullName evidence="3">histidine kinase</fullName>
        <ecNumber evidence="3">2.7.13.3</ecNumber>
    </recommendedName>
</protein>
<keyword evidence="12" id="KW-0067">ATP-binding</keyword>
<dbReference type="PANTHER" id="PTHR45436">
    <property type="entry name" value="SENSOR HISTIDINE KINASE YKOH"/>
    <property type="match status" value="1"/>
</dbReference>
<dbReference type="PRINTS" id="PR00344">
    <property type="entry name" value="BCTRLSENSOR"/>
</dbReference>
<organism evidence="12 13">
    <name type="scientific">Comamonas jiangduensis</name>
    <dbReference type="NCBI Taxonomy" id="1194168"/>
    <lineage>
        <taxon>Bacteria</taxon>
        <taxon>Pseudomonadati</taxon>
        <taxon>Pseudomonadota</taxon>
        <taxon>Betaproteobacteria</taxon>
        <taxon>Burkholderiales</taxon>
        <taxon>Comamonadaceae</taxon>
        <taxon>Comamonas</taxon>
    </lineage>
</organism>
<evidence type="ECO:0000256" key="10">
    <source>
        <dbReference type="SAM" id="Phobius"/>
    </source>
</evidence>